<keyword evidence="2" id="KW-1185">Reference proteome</keyword>
<protein>
    <recommendedName>
        <fullName evidence="3">Alpha-L-rhamnosidase six-hairpin glycosidase domain-containing protein</fullName>
    </recommendedName>
</protein>
<evidence type="ECO:0000313" key="1">
    <source>
        <dbReference type="EMBL" id="PWJ73731.1"/>
    </source>
</evidence>
<comment type="caution">
    <text evidence="1">The sequence shown here is derived from an EMBL/GenBank/DDBJ whole genome shotgun (WGS) entry which is preliminary data.</text>
</comment>
<evidence type="ECO:0008006" key="3">
    <source>
        <dbReference type="Google" id="ProtNLM"/>
    </source>
</evidence>
<dbReference type="EMBL" id="QGGY01000011">
    <property type="protein sequence ID" value="PWJ73731.1"/>
    <property type="molecule type" value="Genomic_DNA"/>
</dbReference>
<reference evidence="1 2" key="1">
    <citation type="submission" date="2018-05" db="EMBL/GenBank/DDBJ databases">
        <authorList>
            <person name="Goeker M."/>
            <person name="Huntemann M."/>
            <person name="Clum A."/>
            <person name="Pillay M."/>
            <person name="Palaniappan K."/>
            <person name="Varghese N."/>
            <person name="Mikhailova N."/>
            <person name="Stamatis D."/>
            <person name="Reddy T."/>
            <person name="Daum C."/>
            <person name="Shapiro N."/>
            <person name="Ivanova N."/>
            <person name="Kyrpides N."/>
            <person name="Woyke T."/>
        </authorList>
    </citation>
    <scope>NUCLEOTIDE SEQUENCE [LARGE SCALE GENOMIC DNA]</scope>
    <source>
        <strain evidence="1 2">DSM 26524</strain>
    </source>
</reference>
<evidence type="ECO:0000313" key="2">
    <source>
        <dbReference type="Proteomes" id="UP000245412"/>
    </source>
</evidence>
<dbReference type="SUPFAM" id="SSF48208">
    <property type="entry name" value="Six-hairpin glycosidases"/>
    <property type="match status" value="2"/>
</dbReference>
<dbReference type="RefSeq" id="WP_257497565.1">
    <property type="nucleotide sequence ID" value="NZ_JANKBI010000011.1"/>
</dbReference>
<gene>
    <name evidence="1" type="ORF">C7383_11162</name>
</gene>
<organism evidence="1 2">
    <name type="scientific">Murimonas intestini</name>
    <dbReference type="NCBI Taxonomy" id="1337051"/>
    <lineage>
        <taxon>Bacteria</taxon>
        <taxon>Bacillati</taxon>
        <taxon>Bacillota</taxon>
        <taxon>Clostridia</taxon>
        <taxon>Lachnospirales</taxon>
        <taxon>Lachnospiraceae</taxon>
        <taxon>Murimonas</taxon>
    </lineage>
</organism>
<accession>A0AB73T137</accession>
<sequence length="783" mass="90865">MDIKMKDSITKGKLKISFDRGGAEEGKAHRRPYRERISLTDGATERLVLESFPHAANLLDDRLFAVYYQDDSRTEEIDCTDGNAKIRIEHPDYTLVREVSMDRILMKGNNWTAENADNVINFRVTLTARKKLDLRAIEDKWNYMIPKRESDTELEGPLDFVWSQRIKTFRTDVVSHYNFRTPAVMMQQNEIFAGIIAGLEGITEEDLAAMPLGMDLDVTENEHPWFSYGGIGIRGVDPDQPCEAGHTHIVRGSDKSFIQIHLASGESCTYCYSIMVSDEKPKLGYRRAVRYIWERYSAYRDKTSRGLAENIRFPGIFTLKEWEKEVWDKRAVEDYYTYEKNGRTVGAITGKRQGEWFSRTDYKHDAWFACWLQELVTGYGMYRYGEKTGRREWTERSEQILDLILSAPRTKGMFPVICYLEEDGEETWLRDDGWAGYRNEFHTLQMSYTAWLLVCWARSVFPQRRQEILDFCVPYGEFLARVQHEDGCIPSWFDEEGNPSRRQFRDFNAETAASAIFLLELGEITGREDLTACGMQAVEFVERYVRPRQRWFDLETFLSCAKKPFSFYDGYTAQYPQCNLSAIFASFAYLKRSRITGDPAHLEAAQEVLDYLLLTQQVWDHPGIKIDTYGGFTVQNTDNEWNDAREALCAILLYEYYIDTGRWEYLERAAAAMQDGFQNLPYENWAHCGYEGMQYDSSLLWGCGIILTAAEYLDKKMGMIFADPSKEKALGLWGIKVKEACFTDNELHIQAEIPQSLRTDEIVFKIRGKDTEKYRVFLNGQSR</sequence>
<dbReference type="Proteomes" id="UP000245412">
    <property type="component" value="Unassembled WGS sequence"/>
</dbReference>
<dbReference type="AlphaFoldDB" id="A0AB73T137"/>
<dbReference type="InterPro" id="IPR008928">
    <property type="entry name" value="6-hairpin_glycosidase_sf"/>
</dbReference>
<proteinExistence type="predicted"/>
<name>A0AB73T137_9FIRM</name>
<dbReference type="GO" id="GO:0005975">
    <property type="term" value="P:carbohydrate metabolic process"/>
    <property type="evidence" value="ECO:0007669"/>
    <property type="project" value="InterPro"/>
</dbReference>